<sequence>MLEVVDNTRRPPYLETARALARWRALDRMSNLQSELLAGEHDYTPLAEKREYAEGFGAQCAAVGGLHHGTTFDAVAACNAVALAFFRGEPLPDADTLKTDASENTSAASPAESLD</sequence>
<evidence type="ECO:0000313" key="2">
    <source>
        <dbReference type="EMBL" id="SFN21350.1"/>
    </source>
</evidence>
<name>A0A1I4X7K2_9GAMM</name>
<keyword evidence="3" id="KW-1185">Reference proteome</keyword>
<evidence type="ECO:0000256" key="1">
    <source>
        <dbReference type="SAM" id="MobiDB-lite"/>
    </source>
</evidence>
<organism evidence="2 3">
    <name type="scientific">Dokdonella immobilis</name>
    <dbReference type="NCBI Taxonomy" id="578942"/>
    <lineage>
        <taxon>Bacteria</taxon>
        <taxon>Pseudomonadati</taxon>
        <taxon>Pseudomonadota</taxon>
        <taxon>Gammaproteobacteria</taxon>
        <taxon>Lysobacterales</taxon>
        <taxon>Rhodanobacteraceae</taxon>
        <taxon>Dokdonella</taxon>
    </lineage>
</organism>
<evidence type="ECO:0000313" key="3">
    <source>
        <dbReference type="Proteomes" id="UP000198575"/>
    </source>
</evidence>
<reference evidence="2 3" key="1">
    <citation type="submission" date="2016-10" db="EMBL/GenBank/DDBJ databases">
        <authorList>
            <person name="de Groot N.N."/>
        </authorList>
    </citation>
    <scope>NUCLEOTIDE SEQUENCE [LARGE SCALE GENOMIC DNA]</scope>
    <source>
        <strain evidence="2 3">CGMCC 1.7659</strain>
    </source>
</reference>
<proteinExistence type="predicted"/>
<gene>
    <name evidence="2" type="ORF">SAMN05216289_1088</name>
</gene>
<protein>
    <submittedName>
        <fullName evidence="2">Uncharacterized protein</fullName>
    </submittedName>
</protein>
<accession>A0A1I4X7K2</accession>
<dbReference type="RefSeq" id="WP_092406665.1">
    <property type="nucleotide sequence ID" value="NZ_FOVF01000008.1"/>
</dbReference>
<dbReference type="EMBL" id="FOVF01000008">
    <property type="protein sequence ID" value="SFN21350.1"/>
    <property type="molecule type" value="Genomic_DNA"/>
</dbReference>
<feature type="region of interest" description="Disordered" evidence="1">
    <location>
        <begin position="94"/>
        <end position="115"/>
    </location>
</feature>
<dbReference type="AlphaFoldDB" id="A0A1I4X7K2"/>
<dbReference type="Proteomes" id="UP000198575">
    <property type="component" value="Unassembled WGS sequence"/>
</dbReference>
<dbReference type="STRING" id="578942.SAMN05216289_1088"/>